<dbReference type="InterPro" id="IPR043502">
    <property type="entry name" value="DNA/RNA_pol_sf"/>
</dbReference>
<dbReference type="Pfam" id="PF00078">
    <property type="entry name" value="RVT_1"/>
    <property type="match status" value="1"/>
</dbReference>
<feature type="domain" description="Reverse transcriptase" evidence="1">
    <location>
        <begin position="100"/>
        <end position="248"/>
    </location>
</feature>
<dbReference type="RefSeq" id="XP_008245614.1">
    <property type="nucleotide sequence ID" value="XM_008247392.1"/>
</dbReference>
<dbReference type="GeneID" id="103343753"/>
<reference evidence="3" key="2">
    <citation type="submission" date="2025-08" db="UniProtKB">
        <authorList>
            <consortium name="RefSeq"/>
        </authorList>
    </citation>
    <scope>IDENTIFICATION</scope>
</reference>
<gene>
    <name evidence="3" type="primary">LOC103343753</name>
</gene>
<dbReference type="PANTHER" id="PTHR46890">
    <property type="entry name" value="NON-LTR RETROLELEMENT REVERSE TRANSCRIPTASE-LIKE PROTEIN-RELATED"/>
    <property type="match status" value="1"/>
</dbReference>
<protein>
    <submittedName>
        <fullName evidence="3">Uncharacterized protein LOC103343753</fullName>
    </submittedName>
</protein>
<accession>A0ABM0PWE5</accession>
<dbReference type="Proteomes" id="UP000694861">
    <property type="component" value="Unplaced"/>
</dbReference>
<dbReference type="SUPFAM" id="SSF56672">
    <property type="entry name" value="DNA/RNA polymerases"/>
    <property type="match status" value="1"/>
</dbReference>
<reference evidence="2" key="1">
    <citation type="journal article" date="2012" name="Nat. Commun.">
        <title>The genome of Prunus mume.</title>
        <authorList>
            <person name="Zhang Q."/>
            <person name="Chen W."/>
            <person name="Sun L."/>
            <person name="Zhao F."/>
            <person name="Huang B."/>
            <person name="Yang W."/>
            <person name="Tao Y."/>
            <person name="Wang J."/>
            <person name="Yuan Z."/>
            <person name="Fan G."/>
            <person name="Xing Z."/>
            <person name="Han C."/>
            <person name="Pan H."/>
            <person name="Zhong X."/>
            <person name="Shi W."/>
            <person name="Liang X."/>
            <person name="Du D."/>
            <person name="Sun F."/>
            <person name="Xu Z."/>
            <person name="Hao R."/>
            <person name="Lv T."/>
            <person name="Lv Y."/>
            <person name="Zheng Z."/>
            <person name="Sun M."/>
            <person name="Luo L."/>
            <person name="Cai M."/>
            <person name="Gao Y."/>
            <person name="Wang J."/>
            <person name="Yin Y."/>
            <person name="Xu X."/>
            <person name="Cheng T."/>
            <person name="Wang J."/>
        </authorList>
    </citation>
    <scope>NUCLEOTIDE SEQUENCE [LARGE SCALE GENOMIC DNA]</scope>
</reference>
<dbReference type="PANTHER" id="PTHR46890:SF48">
    <property type="entry name" value="RNA-DIRECTED DNA POLYMERASE"/>
    <property type="match status" value="1"/>
</dbReference>
<keyword evidence="2" id="KW-1185">Reference proteome</keyword>
<evidence type="ECO:0000313" key="3">
    <source>
        <dbReference type="RefSeq" id="XP_008245614.1"/>
    </source>
</evidence>
<organism evidence="2 3">
    <name type="scientific">Prunus mume</name>
    <name type="common">Japanese apricot</name>
    <name type="synonym">Armeniaca mume</name>
    <dbReference type="NCBI Taxonomy" id="102107"/>
    <lineage>
        <taxon>Eukaryota</taxon>
        <taxon>Viridiplantae</taxon>
        <taxon>Streptophyta</taxon>
        <taxon>Embryophyta</taxon>
        <taxon>Tracheophyta</taxon>
        <taxon>Spermatophyta</taxon>
        <taxon>Magnoliopsida</taxon>
        <taxon>eudicotyledons</taxon>
        <taxon>Gunneridae</taxon>
        <taxon>Pentapetalae</taxon>
        <taxon>rosids</taxon>
        <taxon>fabids</taxon>
        <taxon>Rosales</taxon>
        <taxon>Rosaceae</taxon>
        <taxon>Amygdaloideae</taxon>
        <taxon>Amygdaleae</taxon>
        <taxon>Prunus</taxon>
    </lineage>
</organism>
<evidence type="ECO:0000259" key="1">
    <source>
        <dbReference type="Pfam" id="PF00078"/>
    </source>
</evidence>
<evidence type="ECO:0000313" key="2">
    <source>
        <dbReference type="Proteomes" id="UP000694861"/>
    </source>
</evidence>
<dbReference type="InterPro" id="IPR052343">
    <property type="entry name" value="Retrotransposon-Effector_Assoc"/>
</dbReference>
<dbReference type="InterPro" id="IPR000477">
    <property type="entry name" value="RT_dom"/>
</dbReference>
<name>A0ABM0PWE5_PRUMU</name>
<sequence length="333" mass="37811">MGLSDAAGQWHIDEASINAIAVSYFTEIFATTHPSQSHEIFACVEQQITDQDNRELLKAVEMEEIYSAMKDIHPLKSPRPDGFTGSFYHQFWGTVGTEVIGAVQSFFHHGKMTKKWNHTHLVLIPKKKRGELCEMAIKLDMAKAYDRVEWVFVGEMLRTLGFGETLCHWIMECISTVTYSVMINGEATSHIVPSRGLRQGDPLSPFLFLICAEGLTALLRKYEEDRLIHGFQIRAEGVQISHLLFADDSSKKKVFENVRVKITQRLQGWAEQFLSTAGKEVLIKAVAMAMPTYVKRNAFVSVIKVELYLLRRVLFKKSCISLEVKSCVCNSWN</sequence>
<proteinExistence type="predicted"/>